<comment type="similarity">
    <text evidence="4 10">Belongs to the LeuD family. LeuD type 1 subfamily.</text>
</comment>
<evidence type="ECO:0000256" key="7">
    <source>
        <dbReference type="ARBA" id="ARBA00022605"/>
    </source>
</evidence>
<dbReference type="AlphaFoldDB" id="A0A559IZ95"/>
<evidence type="ECO:0000256" key="9">
    <source>
        <dbReference type="ARBA" id="ARBA00023304"/>
    </source>
</evidence>
<dbReference type="PANTHER" id="PTHR43345">
    <property type="entry name" value="3-ISOPROPYLMALATE DEHYDRATASE SMALL SUBUNIT 2-RELATED-RELATED"/>
    <property type="match status" value="1"/>
</dbReference>
<dbReference type="EMBL" id="VNJK01000001">
    <property type="protein sequence ID" value="TVX92949.1"/>
    <property type="molecule type" value="Genomic_DNA"/>
</dbReference>
<comment type="subunit">
    <text evidence="5 10">Heterodimer of LeuC and LeuD.</text>
</comment>
<name>A0A559IZ95_9BACL</name>
<sequence>MQPFTKLTGLVAPVDRVNVDTDAIIPKQFLKRIERSGFGQFLFFEWRFDEQGNTIESFNLNKPRYQGASVLLSRANFGCGSSREHAPWAILDFGFRCVIAPSYADIFYNNCFKNGILPIILSEEQVEELFQRADKHEGYQLQIDLDNKSISDEHGLSYSFDLDEHRRQFLLQGLDDIGLTLKHDDKIAAYEASHQDRLAYPVQA</sequence>
<proteinExistence type="inferred from homology"/>
<dbReference type="FunFam" id="3.20.19.10:FF:000003">
    <property type="entry name" value="3-isopropylmalate dehydratase small subunit"/>
    <property type="match status" value="1"/>
</dbReference>
<dbReference type="InterPro" id="IPR033940">
    <property type="entry name" value="IPMI_Swivel"/>
</dbReference>
<reference evidence="12 13" key="1">
    <citation type="submission" date="2019-07" db="EMBL/GenBank/DDBJ databases">
        <authorList>
            <person name="Kim J."/>
        </authorList>
    </citation>
    <scope>NUCLEOTIDE SEQUENCE [LARGE SCALE GENOMIC DNA]</scope>
    <source>
        <strain evidence="12 13">N4</strain>
    </source>
</reference>
<dbReference type="InterPro" id="IPR050075">
    <property type="entry name" value="LeuD"/>
</dbReference>
<evidence type="ECO:0000256" key="8">
    <source>
        <dbReference type="ARBA" id="ARBA00023239"/>
    </source>
</evidence>
<evidence type="ECO:0000256" key="4">
    <source>
        <dbReference type="ARBA" id="ARBA00009845"/>
    </source>
</evidence>
<comment type="pathway">
    <text evidence="3 10">Amino-acid biosynthesis; L-leucine biosynthesis; L-leucine from 3-methyl-2-oxobutanoate: step 2/4.</text>
</comment>
<keyword evidence="13" id="KW-1185">Reference proteome</keyword>
<evidence type="ECO:0000256" key="6">
    <source>
        <dbReference type="ARBA" id="ARBA00022430"/>
    </source>
</evidence>
<protein>
    <recommendedName>
        <fullName evidence="10">3-isopropylmalate dehydratase small subunit</fullName>
        <ecNumber evidence="10">4.2.1.33</ecNumber>
    </recommendedName>
    <alternativeName>
        <fullName evidence="10">Alpha-IPM isomerase</fullName>
        <shortName evidence="10">IPMI</shortName>
    </alternativeName>
    <alternativeName>
        <fullName evidence="10">Isopropylmalate isomerase</fullName>
    </alternativeName>
</protein>
<comment type="function">
    <text evidence="2 10">Catalyzes the isomerization between 2-isopropylmalate and 3-isopropylmalate, via the formation of 2-isopropylmaleate.</text>
</comment>
<accession>A0A559IZ95</accession>
<keyword evidence="8 10" id="KW-0456">Lyase</keyword>
<dbReference type="NCBIfam" id="TIGR00171">
    <property type="entry name" value="leuD"/>
    <property type="match status" value="1"/>
</dbReference>
<dbReference type="SUPFAM" id="SSF52016">
    <property type="entry name" value="LeuD/IlvD-like"/>
    <property type="match status" value="1"/>
</dbReference>
<evidence type="ECO:0000256" key="1">
    <source>
        <dbReference type="ARBA" id="ARBA00000491"/>
    </source>
</evidence>
<dbReference type="EC" id="4.2.1.33" evidence="10"/>
<dbReference type="GO" id="GO:0003861">
    <property type="term" value="F:3-isopropylmalate dehydratase activity"/>
    <property type="evidence" value="ECO:0007669"/>
    <property type="project" value="UniProtKB-UniRule"/>
</dbReference>
<dbReference type="NCBIfam" id="NF002458">
    <property type="entry name" value="PRK01641.1"/>
    <property type="match status" value="1"/>
</dbReference>
<dbReference type="UniPathway" id="UPA00048">
    <property type="reaction ID" value="UER00071"/>
</dbReference>
<keyword evidence="7 10" id="KW-0028">Amino-acid biosynthesis</keyword>
<evidence type="ECO:0000256" key="5">
    <source>
        <dbReference type="ARBA" id="ARBA00011271"/>
    </source>
</evidence>
<dbReference type="InterPro" id="IPR004431">
    <property type="entry name" value="3-IsopropMal_deHydase_ssu"/>
</dbReference>
<dbReference type="GO" id="GO:0009316">
    <property type="term" value="C:3-isopropylmalate dehydratase complex"/>
    <property type="evidence" value="ECO:0007669"/>
    <property type="project" value="InterPro"/>
</dbReference>
<gene>
    <name evidence="10 12" type="primary">leuD</name>
    <name evidence="12" type="ORF">FPZ44_07690</name>
</gene>
<comment type="caution">
    <text evidence="12">The sequence shown here is derived from an EMBL/GenBank/DDBJ whole genome shotgun (WGS) entry which is preliminary data.</text>
</comment>
<evidence type="ECO:0000313" key="13">
    <source>
        <dbReference type="Proteomes" id="UP000318102"/>
    </source>
</evidence>
<dbReference type="CDD" id="cd01577">
    <property type="entry name" value="IPMI_Swivel"/>
    <property type="match status" value="1"/>
</dbReference>
<evidence type="ECO:0000259" key="11">
    <source>
        <dbReference type="Pfam" id="PF00694"/>
    </source>
</evidence>
<dbReference type="Proteomes" id="UP000318102">
    <property type="component" value="Unassembled WGS sequence"/>
</dbReference>
<dbReference type="HAMAP" id="MF_01031">
    <property type="entry name" value="LeuD_type1"/>
    <property type="match status" value="1"/>
</dbReference>
<comment type="catalytic activity">
    <reaction evidence="1 10">
        <text>(2R,3S)-3-isopropylmalate = (2S)-2-isopropylmalate</text>
        <dbReference type="Rhea" id="RHEA:32287"/>
        <dbReference type="ChEBI" id="CHEBI:1178"/>
        <dbReference type="ChEBI" id="CHEBI:35121"/>
        <dbReference type="EC" id="4.2.1.33"/>
    </reaction>
</comment>
<evidence type="ECO:0000256" key="3">
    <source>
        <dbReference type="ARBA" id="ARBA00004729"/>
    </source>
</evidence>
<evidence type="ECO:0000256" key="2">
    <source>
        <dbReference type="ARBA" id="ARBA00002695"/>
    </source>
</evidence>
<dbReference type="GO" id="GO:0009098">
    <property type="term" value="P:L-leucine biosynthetic process"/>
    <property type="evidence" value="ECO:0007669"/>
    <property type="project" value="UniProtKB-UniRule"/>
</dbReference>
<dbReference type="InterPro" id="IPR015928">
    <property type="entry name" value="Aconitase/3IPM_dehydase_swvl"/>
</dbReference>
<keyword evidence="6 10" id="KW-0432">Leucine biosynthesis</keyword>
<dbReference type="PANTHER" id="PTHR43345:SF5">
    <property type="entry name" value="3-ISOPROPYLMALATE DEHYDRATASE SMALL SUBUNIT"/>
    <property type="match status" value="1"/>
</dbReference>
<dbReference type="RefSeq" id="WP_144988936.1">
    <property type="nucleotide sequence ID" value="NZ_VNJK01000001.1"/>
</dbReference>
<evidence type="ECO:0000256" key="10">
    <source>
        <dbReference type="HAMAP-Rule" id="MF_01031"/>
    </source>
</evidence>
<feature type="domain" description="Aconitase A/isopropylmalate dehydratase small subunit swivel" evidence="11">
    <location>
        <begin position="1"/>
        <end position="123"/>
    </location>
</feature>
<dbReference type="InterPro" id="IPR000573">
    <property type="entry name" value="AconitaseA/IPMdHydase_ssu_swvl"/>
</dbReference>
<dbReference type="Pfam" id="PF00694">
    <property type="entry name" value="Aconitase_C"/>
    <property type="match status" value="1"/>
</dbReference>
<keyword evidence="9 10" id="KW-0100">Branched-chain amino acid biosynthesis</keyword>
<dbReference type="OrthoDB" id="9777465at2"/>
<dbReference type="Gene3D" id="3.20.19.10">
    <property type="entry name" value="Aconitase, domain 4"/>
    <property type="match status" value="1"/>
</dbReference>
<evidence type="ECO:0000313" key="12">
    <source>
        <dbReference type="EMBL" id="TVX92949.1"/>
    </source>
</evidence>
<organism evidence="12 13">
    <name type="scientific">Paenibacillus agilis</name>
    <dbReference type="NCBI Taxonomy" id="3020863"/>
    <lineage>
        <taxon>Bacteria</taxon>
        <taxon>Bacillati</taxon>
        <taxon>Bacillota</taxon>
        <taxon>Bacilli</taxon>
        <taxon>Bacillales</taxon>
        <taxon>Paenibacillaceae</taxon>
        <taxon>Paenibacillus</taxon>
    </lineage>
</organism>